<dbReference type="Proteomes" id="UP000050360">
    <property type="component" value="Unassembled WGS sequence"/>
</dbReference>
<comment type="caution">
    <text evidence="2">The sequence shown here is derived from an EMBL/GenBank/DDBJ whole genome shotgun (WGS) entry which is preliminary data.</text>
</comment>
<evidence type="ECO:0000256" key="1">
    <source>
        <dbReference type="SAM" id="MobiDB-lite"/>
    </source>
</evidence>
<evidence type="ECO:0000313" key="3">
    <source>
        <dbReference type="Proteomes" id="UP000050360"/>
    </source>
</evidence>
<gene>
    <name evidence="2" type="ORF">MPEBLZ_04012</name>
</gene>
<protein>
    <submittedName>
        <fullName evidence="2">Uncharacterized protein</fullName>
    </submittedName>
</protein>
<dbReference type="EMBL" id="LKCM01000360">
    <property type="protein sequence ID" value="KPQ41437.1"/>
    <property type="molecule type" value="Genomic_DNA"/>
</dbReference>
<proteinExistence type="predicted"/>
<name>A0A0P8A4L9_9EURY</name>
<sequence length="51" mass="5910">MKKYEEKKTALHELGHAPGGHSYDPNLMADGLRSYTQLGQHDIEDYKYICR</sequence>
<feature type="region of interest" description="Disordered" evidence="1">
    <location>
        <begin position="1"/>
        <end position="22"/>
    </location>
</feature>
<organism evidence="2 3">
    <name type="scientific">Candidatus Methanoperedens nitratireducens</name>
    <dbReference type="NCBI Taxonomy" id="1392998"/>
    <lineage>
        <taxon>Archaea</taxon>
        <taxon>Methanobacteriati</taxon>
        <taxon>Methanobacteriota</taxon>
        <taxon>Stenosarchaea group</taxon>
        <taxon>Methanomicrobia</taxon>
        <taxon>Methanosarcinales</taxon>
        <taxon>ANME-2 cluster</taxon>
        <taxon>Candidatus Methanoperedentaceae</taxon>
        <taxon>Candidatus Methanoperedens</taxon>
    </lineage>
</organism>
<feature type="compositionally biased region" description="Basic and acidic residues" evidence="1">
    <location>
        <begin position="1"/>
        <end position="15"/>
    </location>
</feature>
<reference evidence="2 3" key="1">
    <citation type="submission" date="2015-09" db="EMBL/GenBank/DDBJ databases">
        <title>A metagenomics-based metabolic model of nitrate-dependent anaerobic oxidation of methane by Methanoperedens-like archaea.</title>
        <authorList>
            <person name="Arshad A."/>
            <person name="Speth D.R."/>
            <person name="De Graaf R.M."/>
            <person name="Op Den Camp H.J."/>
            <person name="Jetten M.S."/>
            <person name="Welte C.U."/>
        </authorList>
    </citation>
    <scope>NUCLEOTIDE SEQUENCE [LARGE SCALE GENOMIC DNA]</scope>
</reference>
<dbReference type="AlphaFoldDB" id="A0A0P8A4L9"/>
<accession>A0A0P8A4L9</accession>
<evidence type="ECO:0000313" key="2">
    <source>
        <dbReference type="EMBL" id="KPQ41437.1"/>
    </source>
</evidence>